<evidence type="ECO:0000256" key="2">
    <source>
        <dbReference type="ARBA" id="ARBA00022826"/>
    </source>
</evidence>
<proteinExistence type="inferred from homology"/>
<dbReference type="InterPro" id="IPR018490">
    <property type="entry name" value="cNMP-bd_dom_sf"/>
</dbReference>
<dbReference type="RefSeq" id="XP_056695878.1">
    <property type="nucleotide sequence ID" value="XM_056839900.1"/>
</dbReference>
<comment type="domain">
    <text evidence="6">The segment S4 is probably the voltage-sensor and is characterized by a series of positively charged amino acids. The pore-forming region H5 is enclosed by the transmembrane segments S5 and S6 in the Shaker-type (1P/6TM) and contains the GYGD signature motif which seems to be involved in potassium selectivity.</text>
</comment>
<keyword evidence="2 6" id="KW-0631">Potassium channel</keyword>
<dbReference type="Gene3D" id="2.60.120.10">
    <property type="entry name" value="Jelly Rolls"/>
    <property type="match status" value="1"/>
</dbReference>
<keyword evidence="6" id="KW-0406">Ion transport</keyword>
<accession>A0ABM3RJT6</accession>
<evidence type="ECO:0000313" key="11">
    <source>
        <dbReference type="RefSeq" id="XP_056695880.1"/>
    </source>
</evidence>
<sequence length="218" mass="24675">MAELIKGKILVSHALRNDFNITSTGNMTSESQIHPKERKHCHLELVKAHQRSRLTKTNAISLHYNLLPVFSFKYSSNNSSSRQVLIWETSSEIFVGMFMYISYGKPAAAGKSGMNKVIRVHEEFFLPGEIILEQGNVVDQLYFICHGLLQEEVGIGQDGSEQTISLLEPNNTFGQISIFCNVPHPSIVGVLELFRLLRNDRESLSNIIDIYFYDGKKI</sequence>
<dbReference type="SUPFAM" id="SSF51206">
    <property type="entry name" value="cAMP-binding domain-like"/>
    <property type="match status" value="1"/>
</dbReference>
<keyword evidence="3 6" id="KW-0851">Voltage-gated channel</keyword>
<dbReference type="Proteomes" id="UP000813463">
    <property type="component" value="Chromosome 3"/>
</dbReference>
<dbReference type="GeneID" id="110790975"/>
<dbReference type="PROSITE" id="PS50042">
    <property type="entry name" value="CNMP_BINDING_3"/>
    <property type="match status" value="1"/>
</dbReference>
<dbReference type="Pfam" id="PF00027">
    <property type="entry name" value="cNMP_binding"/>
    <property type="match status" value="1"/>
</dbReference>
<keyword evidence="4 6" id="KW-0630">Potassium</keyword>
<dbReference type="PANTHER" id="PTHR45743:SF3">
    <property type="entry name" value="POTASSIUM CHANNEL SKOR"/>
    <property type="match status" value="1"/>
</dbReference>
<comment type="similarity">
    <text evidence="6">Belongs to the potassium channel family. Plant (TC 1.A.1.4) subfamily.</text>
</comment>
<keyword evidence="5 6" id="KW-0407">Ion channel</keyword>
<dbReference type="InterPro" id="IPR000595">
    <property type="entry name" value="cNMP-bd_dom"/>
</dbReference>
<evidence type="ECO:0000256" key="6">
    <source>
        <dbReference type="RuleBase" id="RU369015"/>
    </source>
</evidence>
<evidence type="ECO:0000256" key="4">
    <source>
        <dbReference type="ARBA" id="ARBA00022958"/>
    </source>
</evidence>
<keyword evidence="8" id="KW-1185">Reference proteome</keyword>
<protein>
    <recommendedName>
        <fullName evidence="6">Potassium channel</fullName>
    </recommendedName>
</protein>
<comment type="function">
    <text evidence="6">Potassium channel.</text>
</comment>
<gene>
    <name evidence="9 10 11" type="primary">LOC110790975</name>
</gene>
<reference evidence="9 10" key="2">
    <citation type="submission" date="2025-05" db="UniProtKB">
        <authorList>
            <consortium name="RefSeq"/>
        </authorList>
    </citation>
    <scope>IDENTIFICATION</scope>
    <source>
        <tissue evidence="9 10">Leaf</tissue>
    </source>
</reference>
<keyword evidence="6" id="KW-0813">Transport</keyword>
<evidence type="ECO:0000313" key="10">
    <source>
        <dbReference type="RefSeq" id="XP_056695879.1"/>
    </source>
</evidence>
<dbReference type="RefSeq" id="XP_056695879.1">
    <property type="nucleotide sequence ID" value="XM_056839901.1"/>
</dbReference>
<feature type="domain" description="Cyclic nucleotide-binding" evidence="7">
    <location>
        <begin position="120"/>
        <end position="208"/>
    </location>
</feature>
<evidence type="ECO:0000313" key="8">
    <source>
        <dbReference type="Proteomes" id="UP000813463"/>
    </source>
</evidence>
<organism evidence="8 9">
    <name type="scientific">Spinacia oleracea</name>
    <name type="common">Spinach</name>
    <dbReference type="NCBI Taxonomy" id="3562"/>
    <lineage>
        <taxon>Eukaryota</taxon>
        <taxon>Viridiplantae</taxon>
        <taxon>Streptophyta</taxon>
        <taxon>Embryophyta</taxon>
        <taxon>Tracheophyta</taxon>
        <taxon>Spermatophyta</taxon>
        <taxon>Magnoliopsida</taxon>
        <taxon>eudicotyledons</taxon>
        <taxon>Gunneridae</taxon>
        <taxon>Pentapetalae</taxon>
        <taxon>Caryophyllales</taxon>
        <taxon>Chenopodiaceae</taxon>
        <taxon>Chenopodioideae</taxon>
        <taxon>Anserineae</taxon>
        <taxon>Spinacia</taxon>
    </lineage>
</organism>
<evidence type="ECO:0000256" key="5">
    <source>
        <dbReference type="ARBA" id="ARBA00023303"/>
    </source>
</evidence>
<dbReference type="InterPro" id="IPR045319">
    <property type="entry name" value="KAT/AKT"/>
</dbReference>
<evidence type="ECO:0000256" key="3">
    <source>
        <dbReference type="ARBA" id="ARBA00022882"/>
    </source>
</evidence>
<evidence type="ECO:0000313" key="9">
    <source>
        <dbReference type="RefSeq" id="XP_056695878.1"/>
    </source>
</evidence>
<dbReference type="CDD" id="cd00038">
    <property type="entry name" value="CAP_ED"/>
    <property type="match status" value="1"/>
</dbReference>
<dbReference type="RefSeq" id="XP_056695880.1">
    <property type="nucleotide sequence ID" value="XM_056839902.1"/>
</dbReference>
<dbReference type="PANTHER" id="PTHR45743">
    <property type="entry name" value="POTASSIUM CHANNEL AKT1"/>
    <property type="match status" value="1"/>
</dbReference>
<dbReference type="InterPro" id="IPR014710">
    <property type="entry name" value="RmlC-like_jellyroll"/>
</dbReference>
<comment type="subcellular location">
    <subcellularLocation>
        <location evidence="6">Membrane</location>
        <topology evidence="6">Multi-pass membrane protein</topology>
    </subcellularLocation>
</comment>
<comment type="subunit">
    <text evidence="6">The potassium channel is composed of a homo- or heterotetrameric complex of pore-forming subunits.</text>
</comment>
<evidence type="ECO:0000256" key="1">
    <source>
        <dbReference type="ARBA" id="ARBA00022538"/>
    </source>
</evidence>
<name>A0ABM3RJT6_SPIOL</name>
<reference evidence="8" key="1">
    <citation type="journal article" date="2021" name="Nat. Commun.">
        <title>Genomic analyses provide insights into spinach domestication and the genetic basis of agronomic traits.</title>
        <authorList>
            <person name="Cai X."/>
            <person name="Sun X."/>
            <person name="Xu C."/>
            <person name="Sun H."/>
            <person name="Wang X."/>
            <person name="Ge C."/>
            <person name="Zhang Z."/>
            <person name="Wang Q."/>
            <person name="Fei Z."/>
            <person name="Jiao C."/>
            <person name="Wang Q."/>
        </authorList>
    </citation>
    <scope>NUCLEOTIDE SEQUENCE [LARGE SCALE GENOMIC DNA]</scope>
    <source>
        <strain evidence="8">cv. Varoflay</strain>
    </source>
</reference>
<keyword evidence="1 6" id="KW-0633">Potassium transport</keyword>
<evidence type="ECO:0000259" key="7">
    <source>
        <dbReference type="PROSITE" id="PS50042"/>
    </source>
</evidence>